<dbReference type="PANTHER" id="PTHR14445">
    <property type="entry name" value="GRB10 INTERACTING GYF PROTEIN"/>
    <property type="match status" value="1"/>
</dbReference>
<organism evidence="3 4">
    <name type="scientific">Pachysolen tannophilus NRRL Y-2460</name>
    <dbReference type="NCBI Taxonomy" id="669874"/>
    <lineage>
        <taxon>Eukaryota</taxon>
        <taxon>Fungi</taxon>
        <taxon>Dikarya</taxon>
        <taxon>Ascomycota</taxon>
        <taxon>Saccharomycotina</taxon>
        <taxon>Pichiomycetes</taxon>
        <taxon>Pachysolenaceae</taxon>
        <taxon>Pachysolen</taxon>
    </lineage>
</organism>
<gene>
    <name evidence="3" type="ORF">PACTADRAFT_73317</name>
</gene>
<feature type="compositionally biased region" description="Low complexity" evidence="1">
    <location>
        <begin position="639"/>
        <end position="655"/>
    </location>
</feature>
<dbReference type="Proteomes" id="UP000094236">
    <property type="component" value="Unassembled WGS sequence"/>
</dbReference>
<feature type="region of interest" description="Disordered" evidence="1">
    <location>
        <begin position="842"/>
        <end position="873"/>
    </location>
</feature>
<feature type="region of interest" description="Disordered" evidence="1">
    <location>
        <begin position="420"/>
        <end position="503"/>
    </location>
</feature>
<reference evidence="4" key="1">
    <citation type="submission" date="2016-05" db="EMBL/GenBank/DDBJ databases">
        <title>Comparative genomics of biotechnologically important yeasts.</title>
        <authorList>
            <consortium name="DOE Joint Genome Institute"/>
            <person name="Riley R."/>
            <person name="Haridas S."/>
            <person name="Wolfe K.H."/>
            <person name="Lopes M.R."/>
            <person name="Hittinger C.T."/>
            <person name="Goker M."/>
            <person name="Salamov A."/>
            <person name="Wisecaver J."/>
            <person name="Long T.M."/>
            <person name="Aerts A.L."/>
            <person name="Barry K."/>
            <person name="Choi C."/>
            <person name="Clum A."/>
            <person name="Coughlan A.Y."/>
            <person name="Deshpande S."/>
            <person name="Douglass A.P."/>
            <person name="Hanson S.J."/>
            <person name="Klenk H.-P."/>
            <person name="Labutti K."/>
            <person name="Lapidus A."/>
            <person name="Lindquist E."/>
            <person name="Lipzen A."/>
            <person name="Meier-Kolthoff J.P."/>
            <person name="Ohm R.A."/>
            <person name="Otillar R.P."/>
            <person name="Pangilinan J."/>
            <person name="Peng Y."/>
            <person name="Rokas A."/>
            <person name="Rosa C.A."/>
            <person name="Scheuner C."/>
            <person name="Sibirny A.A."/>
            <person name="Slot J.C."/>
            <person name="Stielow J.B."/>
            <person name="Sun H."/>
            <person name="Kurtzman C.P."/>
            <person name="Blackwell M."/>
            <person name="Grigoriev I.V."/>
            <person name="Jeffries T.W."/>
        </authorList>
    </citation>
    <scope>NUCLEOTIDE SEQUENCE [LARGE SCALE GENOMIC DNA]</scope>
    <source>
        <strain evidence="4">NRRL Y-2460</strain>
    </source>
</reference>
<feature type="region of interest" description="Disordered" evidence="1">
    <location>
        <begin position="301"/>
        <end position="340"/>
    </location>
</feature>
<dbReference type="PROSITE" id="PS50829">
    <property type="entry name" value="GYF"/>
    <property type="match status" value="1"/>
</dbReference>
<dbReference type="InterPro" id="IPR003169">
    <property type="entry name" value="GYF"/>
</dbReference>
<dbReference type="AlphaFoldDB" id="A0A1E4U0T4"/>
<dbReference type="InterPro" id="IPR051640">
    <property type="entry name" value="GRB10-interact_GYF"/>
</dbReference>
<accession>A0A1E4U0T4</accession>
<dbReference type="SUPFAM" id="SSF55277">
    <property type="entry name" value="GYF domain"/>
    <property type="match status" value="1"/>
</dbReference>
<proteinExistence type="predicted"/>
<feature type="compositionally biased region" description="Low complexity" evidence="1">
    <location>
        <begin position="421"/>
        <end position="445"/>
    </location>
</feature>
<feature type="compositionally biased region" description="Low complexity" evidence="1">
    <location>
        <begin position="856"/>
        <end position="871"/>
    </location>
</feature>
<feature type="compositionally biased region" description="Low complexity" evidence="1">
    <location>
        <begin position="303"/>
        <end position="327"/>
    </location>
</feature>
<evidence type="ECO:0000313" key="4">
    <source>
        <dbReference type="Proteomes" id="UP000094236"/>
    </source>
</evidence>
<feature type="compositionally biased region" description="Polar residues" evidence="1">
    <location>
        <begin position="470"/>
        <end position="503"/>
    </location>
</feature>
<feature type="region of interest" description="Disordered" evidence="1">
    <location>
        <begin position="964"/>
        <end position="995"/>
    </location>
</feature>
<dbReference type="SMART" id="SM00444">
    <property type="entry name" value="GYF"/>
    <property type="match status" value="1"/>
</dbReference>
<dbReference type="OrthoDB" id="48509at2759"/>
<dbReference type="Pfam" id="PF02213">
    <property type="entry name" value="GYF"/>
    <property type="match status" value="1"/>
</dbReference>
<dbReference type="EMBL" id="KV454011">
    <property type="protein sequence ID" value="ODV97600.1"/>
    <property type="molecule type" value="Genomic_DNA"/>
</dbReference>
<dbReference type="STRING" id="669874.A0A1E4U0T4"/>
<evidence type="ECO:0000259" key="2">
    <source>
        <dbReference type="PROSITE" id="PS50829"/>
    </source>
</evidence>
<protein>
    <recommendedName>
        <fullName evidence="2">GYF domain-containing protein</fullName>
    </recommendedName>
</protein>
<feature type="region of interest" description="Disordered" evidence="1">
    <location>
        <begin position="1"/>
        <end position="22"/>
    </location>
</feature>
<dbReference type="GO" id="GO:0005829">
    <property type="term" value="C:cytosol"/>
    <property type="evidence" value="ECO:0007669"/>
    <property type="project" value="TreeGrafter"/>
</dbReference>
<feature type="region of interest" description="Disordered" evidence="1">
    <location>
        <begin position="712"/>
        <end position="735"/>
    </location>
</feature>
<feature type="compositionally biased region" description="Basic residues" evidence="1">
    <location>
        <begin position="982"/>
        <end position="995"/>
    </location>
</feature>
<feature type="region of interest" description="Disordered" evidence="1">
    <location>
        <begin position="592"/>
        <end position="672"/>
    </location>
</feature>
<evidence type="ECO:0000256" key="1">
    <source>
        <dbReference type="SAM" id="MobiDB-lite"/>
    </source>
</evidence>
<evidence type="ECO:0000313" key="3">
    <source>
        <dbReference type="EMBL" id="ODV97600.1"/>
    </source>
</evidence>
<dbReference type="Gene3D" id="3.30.1490.40">
    <property type="match status" value="1"/>
</dbReference>
<name>A0A1E4U0T4_PACTA</name>
<feature type="compositionally biased region" description="Polar residues" evidence="1">
    <location>
        <begin position="965"/>
        <end position="975"/>
    </location>
</feature>
<keyword evidence="4" id="KW-1185">Reference proteome</keyword>
<feature type="region of interest" description="Disordered" evidence="1">
    <location>
        <begin position="265"/>
        <end position="284"/>
    </location>
</feature>
<dbReference type="PANTHER" id="PTHR14445:SF36">
    <property type="entry name" value="FI03272P-RELATED"/>
    <property type="match status" value="1"/>
</dbReference>
<feature type="compositionally biased region" description="Polar residues" evidence="1">
    <location>
        <begin position="446"/>
        <end position="460"/>
    </location>
</feature>
<feature type="domain" description="GYF" evidence="2">
    <location>
        <begin position="350"/>
        <end position="398"/>
    </location>
</feature>
<sequence>MSQSFGPAWMRPKNSESGSNSVNDNLGYHLYQDKEKDLKVKNSSSWTSSTGLVSIDHGNGHANGNGNGNMNMNMNGHMNGNINVNGHANIGEGIVSGAVFPSRQSTVTPALSISDTINTLSVPNSPTNNAYIKHKLKNISEIPVIQGSNKYSMEEMFNVWYKLKSQQEIVVDKSFLDDKDQEELKKYRSSDPENEILHLEIAREKLNKKVDSDITLSRLEINDDTNSSNLAQVVALPEKNGLAQHQQAQQQQQQQQQIPIDNINSWSTTGAIGGSLNHGSLNQQPASQSAFLNILSSQKNFQDPHQQHQTQQPNQQPTQPTQQTQQPIGAPPGINAIHQATPSPLLAPQQINWIYLDATGNEQGPFDGTMMQNWYAANYLQPDLKLRRYEESQFKTLSDLINLVGNFQTPFLIPLPDLKYQQQQQQQQQQHHHQNQNQNQSQHQQGSSTLMNVGNRNSNGGAIEAPDSMQIPQSVGSSWLPQSNPTADFLNQRSQSPFSNNVSSPIIGGGASSNPSIAFGLNGTRVGGIGGVDTAHSFISLPSQSQFQAQPQIAPQSIQPVQSTQSVPHAIQQFTAGNEIINGVSGNVDIGNKNSKQANDDTRATTVFTNTHDDGKLKSQVIETQEQIQEGLRSDKQQDQSPAPTQSQSQSQSAPAPAPMTPKLASWAASSSTASQQKKLTLEEIQAQEASEALRREEIKKKLELERNNTAIPKVASPEERSALPKTASWASTTVTTPVKPKKTLADIQKEEAEAAADATRRASASRLPATNLASKLAESKPMSFANALGSGSGSAPSPWTVVTKKTPLPKAVSKTTVPGALHLATKATTPSLLRSVSSSASSAPSAIKPATHGLTTGFSSAASSPTTSKTNPRDEFFVWCRNQLSQLNNGVKKEDVLSIMVQLPTGSESQEIIADTIYSNSSTMDGRKFASEFMKRKIAFEKSIPPNVDFSWGEELYRTAHNLGDSNNDQSNGWDNAFKVVSKKNKKRATNKEF</sequence>
<dbReference type="InterPro" id="IPR035445">
    <property type="entry name" value="GYF-like_dom_sf"/>
</dbReference>